<dbReference type="InterPro" id="IPR023395">
    <property type="entry name" value="MCP_dom_sf"/>
</dbReference>
<evidence type="ECO:0000256" key="5">
    <source>
        <dbReference type="ARBA" id="ARBA00022737"/>
    </source>
</evidence>
<evidence type="ECO:0000256" key="8">
    <source>
        <dbReference type="ARBA" id="ARBA00023136"/>
    </source>
</evidence>
<keyword evidence="8 9" id="KW-0472">Membrane</keyword>
<organism evidence="12 13">
    <name type="scientific">Amanita muscaria (strain Koide BX008)</name>
    <dbReference type="NCBI Taxonomy" id="946122"/>
    <lineage>
        <taxon>Eukaryota</taxon>
        <taxon>Fungi</taxon>
        <taxon>Dikarya</taxon>
        <taxon>Basidiomycota</taxon>
        <taxon>Agaricomycotina</taxon>
        <taxon>Agaricomycetes</taxon>
        <taxon>Agaricomycetidae</taxon>
        <taxon>Agaricales</taxon>
        <taxon>Pluteineae</taxon>
        <taxon>Amanitaceae</taxon>
        <taxon>Amanita</taxon>
    </lineage>
</organism>
<comment type="subcellular location">
    <subcellularLocation>
        <location evidence="1">Mitochondrion membrane</location>
        <topology evidence="1">Multi-pass membrane protein</topology>
    </subcellularLocation>
</comment>
<dbReference type="Proteomes" id="UP000054549">
    <property type="component" value="Unassembled WGS sequence"/>
</dbReference>
<keyword evidence="13" id="KW-1185">Reference proteome</keyword>
<dbReference type="AlphaFoldDB" id="A0A0C2WW54"/>
<dbReference type="OrthoDB" id="14252at2759"/>
<dbReference type="InParanoid" id="A0A0C2WW54"/>
<dbReference type="PANTHER" id="PTHR45624:SF10">
    <property type="entry name" value="SLC (SOLUTE CARRIER) HOMOLOG"/>
    <property type="match status" value="1"/>
</dbReference>
<dbReference type="InterPro" id="IPR002067">
    <property type="entry name" value="MCP"/>
</dbReference>
<evidence type="ECO:0000256" key="9">
    <source>
        <dbReference type="PROSITE-ProRule" id="PRU00282"/>
    </source>
</evidence>
<evidence type="ECO:0000313" key="12">
    <source>
        <dbReference type="EMBL" id="KIL60578.1"/>
    </source>
</evidence>
<dbReference type="GO" id="GO:0031966">
    <property type="term" value="C:mitochondrial membrane"/>
    <property type="evidence" value="ECO:0007669"/>
    <property type="project" value="UniProtKB-SubCell"/>
</dbReference>
<keyword evidence="3 10" id="KW-0813">Transport</keyword>
<evidence type="ECO:0000256" key="7">
    <source>
        <dbReference type="ARBA" id="ARBA00023128"/>
    </source>
</evidence>
<accession>A0A0C2WW54</accession>
<evidence type="ECO:0000313" key="13">
    <source>
        <dbReference type="Proteomes" id="UP000054549"/>
    </source>
</evidence>
<sequence length="306" mass="33640">MSNTMGVDDQVGLNPMIDFIAGFIAGVAGVLVGHPFDTVKVRFQTPSLAGKYRSSFHAIATIIREEQLVGLYKGVLPRLTSLALLNGITFASYRFFLKLQLDSRDAIPTLGQVCIAGTLTGIVCCFIEAPTELVKIRQQDQLVLTSTRKIAMTIYEESGIRGLYRGITATMLRDVGYGPYFLAYEGTRRYLSSYNGLRNPAWVIPLLAGAMAAIIGWVCTFPFDVVKTRMQGTDRSYTLLDIPQMEILHPTPRQPLLSYSRAPSSNLASSTIPINPYVTVASTISYLYRTEGAGVFFSGLVPTLLW</sequence>
<feature type="transmembrane region" description="Helical" evidence="11">
    <location>
        <begin position="109"/>
        <end position="129"/>
    </location>
</feature>
<feature type="transmembrane region" description="Helical" evidence="11">
    <location>
        <begin position="202"/>
        <end position="226"/>
    </location>
</feature>
<dbReference type="PANTHER" id="PTHR45624">
    <property type="entry name" value="MITOCHONDRIAL BASIC AMINO ACIDS TRANSPORTER-RELATED"/>
    <property type="match status" value="1"/>
</dbReference>
<keyword evidence="7" id="KW-0496">Mitochondrion</keyword>
<evidence type="ECO:0000256" key="4">
    <source>
        <dbReference type="ARBA" id="ARBA00022692"/>
    </source>
</evidence>
<protein>
    <submittedName>
        <fullName evidence="12">Uncharacterized protein</fullName>
    </submittedName>
</protein>
<evidence type="ECO:0000256" key="6">
    <source>
        <dbReference type="ARBA" id="ARBA00022989"/>
    </source>
</evidence>
<dbReference type="SUPFAM" id="SSF103506">
    <property type="entry name" value="Mitochondrial carrier"/>
    <property type="match status" value="1"/>
</dbReference>
<gene>
    <name evidence="12" type="ORF">M378DRAFT_14045</name>
</gene>
<dbReference type="Gene3D" id="1.50.40.10">
    <property type="entry name" value="Mitochondrial carrier domain"/>
    <property type="match status" value="2"/>
</dbReference>
<comment type="similarity">
    <text evidence="2 10">Belongs to the mitochondrial carrier (TC 2.A.29) family.</text>
</comment>
<evidence type="ECO:0000256" key="10">
    <source>
        <dbReference type="RuleBase" id="RU000488"/>
    </source>
</evidence>
<dbReference type="InterPro" id="IPR018108">
    <property type="entry name" value="MCP_transmembrane"/>
</dbReference>
<evidence type="ECO:0000256" key="3">
    <source>
        <dbReference type="ARBA" id="ARBA00022448"/>
    </source>
</evidence>
<reference evidence="12 13" key="1">
    <citation type="submission" date="2014-04" db="EMBL/GenBank/DDBJ databases">
        <title>Evolutionary Origins and Diversification of the Mycorrhizal Mutualists.</title>
        <authorList>
            <consortium name="DOE Joint Genome Institute"/>
            <consortium name="Mycorrhizal Genomics Consortium"/>
            <person name="Kohler A."/>
            <person name="Kuo A."/>
            <person name="Nagy L.G."/>
            <person name="Floudas D."/>
            <person name="Copeland A."/>
            <person name="Barry K.W."/>
            <person name="Cichocki N."/>
            <person name="Veneault-Fourrey C."/>
            <person name="LaButti K."/>
            <person name="Lindquist E.A."/>
            <person name="Lipzen A."/>
            <person name="Lundell T."/>
            <person name="Morin E."/>
            <person name="Murat C."/>
            <person name="Riley R."/>
            <person name="Ohm R."/>
            <person name="Sun H."/>
            <person name="Tunlid A."/>
            <person name="Henrissat B."/>
            <person name="Grigoriev I.V."/>
            <person name="Hibbett D.S."/>
            <person name="Martin F."/>
        </authorList>
    </citation>
    <scope>NUCLEOTIDE SEQUENCE [LARGE SCALE GENOMIC DNA]</scope>
    <source>
        <strain evidence="12 13">Koide BX008</strain>
    </source>
</reference>
<evidence type="ECO:0000256" key="1">
    <source>
        <dbReference type="ARBA" id="ARBA00004225"/>
    </source>
</evidence>
<keyword evidence="6 11" id="KW-1133">Transmembrane helix</keyword>
<dbReference type="PROSITE" id="PS50920">
    <property type="entry name" value="SOLCAR"/>
    <property type="match status" value="3"/>
</dbReference>
<keyword evidence="4 9" id="KW-0812">Transmembrane</keyword>
<dbReference type="InterPro" id="IPR050567">
    <property type="entry name" value="Mitochondrial_Carrier"/>
</dbReference>
<name>A0A0C2WW54_AMAMK</name>
<keyword evidence="5" id="KW-0677">Repeat</keyword>
<proteinExistence type="inferred from homology"/>
<feature type="repeat" description="Solcar" evidence="9">
    <location>
        <begin position="13"/>
        <end position="99"/>
    </location>
</feature>
<dbReference type="HOGENOM" id="CLU_015166_16_0_1"/>
<evidence type="ECO:0000256" key="2">
    <source>
        <dbReference type="ARBA" id="ARBA00006375"/>
    </source>
</evidence>
<dbReference type="EMBL" id="KN818296">
    <property type="protein sequence ID" value="KIL60578.1"/>
    <property type="molecule type" value="Genomic_DNA"/>
</dbReference>
<evidence type="ECO:0000256" key="11">
    <source>
        <dbReference type="SAM" id="Phobius"/>
    </source>
</evidence>
<feature type="repeat" description="Solcar" evidence="9">
    <location>
        <begin position="108"/>
        <end position="190"/>
    </location>
</feature>
<feature type="repeat" description="Solcar" evidence="9">
    <location>
        <begin position="200"/>
        <end position="306"/>
    </location>
</feature>
<dbReference type="Pfam" id="PF00153">
    <property type="entry name" value="Mito_carr"/>
    <property type="match status" value="3"/>
</dbReference>
<dbReference type="PRINTS" id="PR00926">
    <property type="entry name" value="MITOCARRIER"/>
</dbReference>
<dbReference type="GO" id="GO:0022857">
    <property type="term" value="F:transmembrane transporter activity"/>
    <property type="evidence" value="ECO:0007669"/>
    <property type="project" value="TreeGrafter"/>
</dbReference>
<feature type="transmembrane region" description="Helical" evidence="11">
    <location>
        <begin position="12"/>
        <end position="32"/>
    </location>
</feature>
<feature type="transmembrane region" description="Helical" evidence="11">
    <location>
        <begin position="79"/>
        <end position="97"/>
    </location>
</feature>